<dbReference type="Pfam" id="PF12894">
    <property type="entry name" value="ANAPC4_WD40"/>
    <property type="match status" value="1"/>
</dbReference>
<protein>
    <recommendedName>
        <fullName evidence="1">Anaphase-promoting complex subunit 4-like WD40 domain-containing protein</fullName>
    </recommendedName>
</protein>
<dbReference type="GO" id="GO:0005813">
    <property type="term" value="C:centrosome"/>
    <property type="evidence" value="ECO:0007669"/>
    <property type="project" value="TreeGrafter"/>
</dbReference>
<dbReference type="GO" id="GO:0005737">
    <property type="term" value="C:cytoplasm"/>
    <property type="evidence" value="ECO:0007669"/>
    <property type="project" value="TreeGrafter"/>
</dbReference>
<dbReference type="InterPro" id="IPR036322">
    <property type="entry name" value="WD40_repeat_dom_sf"/>
</dbReference>
<organism evidence="2 3">
    <name type="scientific">Ignelater luminosus</name>
    <name type="common">Cucubano</name>
    <name type="synonym">Pyrophorus luminosus</name>
    <dbReference type="NCBI Taxonomy" id="2038154"/>
    <lineage>
        <taxon>Eukaryota</taxon>
        <taxon>Metazoa</taxon>
        <taxon>Ecdysozoa</taxon>
        <taxon>Arthropoda</taxon>
        <taxon>Hexapoda</taxon>
        <taxon>Insecta</taxon>
        <taxon>Pterygota</taxon>
        <taxon>Neoptera</taxon>
        <taxon>Endopterygota</taxon>
        <taxon>Coleoptera</taxon>
        <taxon>Polyphaga</taxon>
        <taxon>Elateriformia</taxon>
        <taxon>Elateroidea</taxon>
        <taxon>Elateridae</taxon>
        <taxon>Agrypninae</taxon>
        <taxon>Pyrophorini</taxon>
        <taxon>Ignelater</taxon>
    </lineage>
</organism>
<dbReference type="SMART" id="SM00320">
    <property type="entry name" value="WD40"/>
    <property type="match status" value="4"/>
</dbReference>
<dbReference type="GO" id="GO:0036064">
    <property type="term" value="C:ciliary basal body"/>
    <property type="evidence" value="ECO:0007669"/>
    <property type="project" value="TreeGrafter"/>
</dbReference>
<dbReference type="GO" id="GO:0005814">
    <property type="term" value="C:centriole"/>
    <property type="evidence" value="ECO:0007669"/>
    <property type="project" value="TreeGrafter"/>
</dbReference>
<dbReference type="AlphaFoldDB" id="A0A8K0D318"/>
<feature type="domain" description="Anaphase-promoting complex subunit 4-like WD40" evidence="1">
    <location>
        <begin position="89"/>
        <end position="165"/>
    </location>
</feature>
<dbReference type="InterPro" id="IPR052818">
    <property type="entry name" value="NEDD1_Spindle_Assembly"/>
</dbReference>
<dbReference type="Gene3D" id="2.130.10.10">
    <property type="entry name" value="YVTN repeat-like/Quinoprotein amine dehydrogenase"/>
    <property type="match status" value="2"/>
</dbReference>
<dbReference type="GO" id="GO:0043015">
    <property type="term" value="F:gamma-tubulin binding"/>
    <property type="evidence" value="ECO:0007669"/>
    <property type="project" value="TreeGrafter"/>
</dbReference>
<proteinExistence type="predicted"/>
<sequence length="437" mass="49376">MFVTAGVELKFHNWPVESSDELIYKQQGSGNIESLSWSKENSFLTFVPEKGNPEIISLKDPNNIKNVHTISAILDTTSIAFQRTTKRGIGLATNTGQIALYDTKNKLISRLFQSAPCAVNLLDFSFEDKQMAVSCVNGTILLYDVKHGDVRESYTASSTYPPTAMRYHPTDKHVLAIATADGNIMQWDTNAGLTKFCAQIHTAPVTGLVILQNSDLMVSVGYDHKFCIHDLNRECVFRSNQQFPLTAVDVSHDSLTVAVGSVAGILYIYDIRKLVQPLTSWQAHEGKINKISFEHKVKYEIDSMEDLTINCTKSHEIIVKNESKFTKRNERKTEVKTFYEGKCPSEKEFKYLSDKSSSDKKYPSETITLKSIKHEVADSIHRGANELRNHLMAQFGSLHNFILNEFKTIDNQMEENWDLLNAAKNAPRETHDKDLLE</sequence>
<dbReference type="InterPro" id="IPR024977">
    <property type="entry name" value="Apc4-like_WD40_dom"/>
</dbReference>
<dbReference type="PANTHER" id="PTHR44414">
    <property type="entry name" value="PROTEIN NEDD1"/>
    <property type="match status" value="1"/>
</dbReference>
<dbReference type="InterPro" id="IPR001680">
    <property type="entry name" value="WD40_rpt"/>
</dbReference>
<gene>
    <name evidence="2" type="ORF">ILUMI_10049</name>
</gene>
<dbReference type="OrthoDB" id="1602884at2759"/>
<evidence type="ECO:0000313" key="3">
    <source>
        <dbReference type="Proteomes" id="UP000801492"/>
    </source>
</evidence>
<dbReference type="InterPro" id="IPR015943">
    <property type="entry name" value="WD40/YVTN_repeat-like_dom_sf"/>
</dbReference>
<reference evidence="2" key="1">
    <citation type="submission" date="2019-08" db="EMBL/GenBank/DDBJ databases">
        <title>The genome of the North American firefly Photinus pyralis.</title>
        <authorList>
            <consortium name="Photinus pyralis genome working group"/>
            <person name="Fallon T.R."/>
            <person name="Sander Lower S.E."/>
            <person name="Weng J.-K."/>
        </authorList>
    </citation>
    <scope>NUCLEOTIDE SEQUENCE</scope>
    <source>
        <strain evidence="2">TRF0915ILg1</strain>
        <tissue evidence="2">Whole body</tissue>
    </source>
</reference>
<dbReference type="GO" id="GO:0007020">
    <property type="term" value="P:microtubule nucleation"/>
    <property type="evidence" value="ECO:0007669"/>
    <property type="project" value="TreeGrafter"/>
</dbReference>
<dbReference type="SUPFAM" id="SSF50978">
    <property type="entry name" value="WD40 repeat-like"/>
    <property type="match status" value="1"/>
</dbReference>
<keyword evidence="3" id="KW-1185">Reference proteome</keyword>
<name>A0A8K0D318_IGNLU</name>
<comment type="caution">
    <text evidence="2">The sequence shown here is derived from an EMBL/GenBank/DDBJ whole genome shotgun (WGS) entry which is preliminary data.</text>
</comment>
<dbReference type="EMBL" id="VTPC01005359">
    <property type="protein sequence ID" value="KAF2896136.1"/>
    <property type="molecule type" value="Genomic_DNA"/>
</dbReference>
<evidence type="ECO:0000313" key="2">
    <source>
        <dbReference type="EMBL" id="KAF2896136.1"/>
    </source>
</evidence>
<evidence type="ECO:0000259" key="1">
    <source>
        <dbReference type="Pfam" id="PF12894"/>
    </source>
</evidence>
<accession>A0A8K0D318</accession>
<dbReference type="GO" id="GO:0000278">
    <property type="term" value="P:mitotic cell cycle"/>
    <property type="evidence" value="ECO:0007669"/>
    <property type="project" value="TreeGrafter"/>
</dbReference>
<dbReference type="PANTHER" id="PTHR44414:SF1">
    <property type="entry name" value="PROTEIN NEDD1"/>
    <property type="match status" value="1"/>
</dbReference>
<dbReference type="Proteomes" id="UP000801492">
    <property type="component" value="Unassembled WGS sequence"/>
</dbReference>
<dbReference type="GO" id="GO:0000922">
    <property type="term" value="C:spindle pole"/>
    <property type="evidence" value="ECO:0007669"/>
    <property type="project" value="TreeGrafter"/>
</dbReference>